<keyword evidence="3 6" id="KW-0812">Transmembrane</keyword>
<evidence type="ECO:0000313" key="9">
    <source>
        <dbReference type="Proteomes" id="UP000009374"/>
    </source>
</evidence>
<dbReference type="AlphaFoldDB" id="C6HWD3"/>
<evidence type="ECO:0000256" key="2">
    <source>
        <dbReference type="ARBA" id="ARBA00022475"/>
    </source>
</evidence>
<evidence type="ECO:0000313" key="8">
    <source>
        <dbReference type="EMBL" id="EES53111.1"/>
    </source>
</evidence>
<evidence type="ECO:0000256" key="5">
    <source>
        <dbReference type="ARBA" id="ARBA00023136"/>
    </source>
</evidence>
<keyword evidence="5 6" id="KW-0472">Membrane</keyword>
<feature type="transmembrane region" description="Helical" evidence="6">
    <location>
        <begin position="7"/>
        <end position="27"/>
    </location>
</feature>
<protein>
    <recommendedName>
        <fullName evidence="7">RDD domain-containing protein</fullName>
    </recommendedName>
</protein>
<dbReference type="EMBL" id="GG693869">
    <property type="protein sequence ID" value="EES53111.1"/>
    <property type="molecule type" value="Genomic_DNA"/>
</dbReference>
<dbReference type="Proteomes" id="UP000009374">
    <property type="component" value="Unassembled WGS sequence"/>
</dbReference>
<evidence type="ECO:0000256" key="3">
    <source>
        <dbReference type="ARBA" id="ARBA00022692"/>
    </source>
</evidence>
<evidence type="ECO:0000256" key="1">
    <source>
        <dbReference type="ARBA" id="ARBA00004651"/>
    </source>
</evidence>
<evidence type="ECO:0000256" key="4">
    <source>
        <dbReference type="ARBA" id="ARBA00022989"/>
    </source>
</evidence>
<keyword evidence="4 6" id="KW-1133">Transmembrane helix</keyword>
<keyword evidence="2" id="KW-1003">Cell membrane</keyword>
<dbReference type="PANTHER" id="PTHR36115:SF4">
    <property type="entry name" value="MEMBRANE PROTEIN"/>
    <property type="match status" value="1"/>
</dbReference>
<accession>C6HWD3</accession>
<dbReference type="GO" id="GO:0005886">
    <property type="term" value="C:plasma membrane"/>
    <property type="evidence" value="ECO:0007669"/>
    <property type="project" value="UniProtKB-SubCell"/>
</dbReference>
<dbReference type="PANTHER" id="PTHR36115">
    <property type="entry name" value="PROLINE-RICH ANTIGEN HOMOLOG-RELATED"/>
    <property type="match status" value="1"/>
</dbReference>
<evidence type="ECO:0000259" key="7">
    <source>
        <dbReference type="Pfam" id="PF06271"/>
    </source>
</evidence>
<organism evidence="8 9">
    <name type="scientific">Leptospirillum ferrodiazotrophum</name>
    <dbReference type="NCBI Taxonomy" id="412449"/>
    <lineage>
        <taxon>Bacteria</taxon>
        <taxon>Pseudomonadati</taxon>
        <taxon>Nitrospirota</taxon>
        <taxon>Nitrospiria</taxon>
        <taxon>Nitrospirales</taxon>
        <taxon>Nitrospiraceae</taxon>
        <taxon>Leptospirillum</taxon>
    </lineage>
</organism>
<comment type="subcellular location">
    <subcellularLocation>
        <location evidence="1">Cell membrane</location>
        <topology evidence="1">Multi-pass membrane protein</topology>
    </subcellularLocation>
</comment>
<dbReference type="Pfam" id="PF06271">
    <property type="entry name" value="RDD"/>
    <property type="match status" value="1"/>
</dbReference>
<keyword evidence="9" id="KW-1185">Reference proteome</keyword>
<evidence type="ECO:0000256" key="6">
    <source>
        <dbReference type="SAM" id="Phobius"/>
    </source>
</evidence>
<feature type="transmembrane region" description="Helical" evidence="6">
    <location>
        <begin position="47"/>
        <end position="71"/>
    </location>
</feature>
<dbReference type="InterPro" id="IPR010432">
    <property type="entry name" value="RDD"/>
</dbReference>
<sequence length="155" mass="17218">MIGRRILAFWLDLFFGLFLSSAALWLLREAFLRGTDPDDLFNPLREWALAPAHTLSLLFGLFLYFFLFLALNSETPGLLAFGLTVVRDPEGGESSSIGVRRALARALLLGISTLFLGLGFLTVLTNDRRLALHDCLSGTRIVRVRSRRVRPAGSP</sequence>
<reference evidence="8 9" key="1">
    <citation type="journal article" date="2009" name="Appl. Environ. Microbiol.">
        <title>Community genomic and proteomic analyses of chemoautotrophic iron-oxidizing "Leptospirillum rubarum" (Group II) and "Leptospirillum ferrodiazotrophum" (Group III) bacteria in acid mine drainage biofilms.</title>
        <authorList>
            <person name="Goltsman D.S."/>
            <person name="Denef V.J."/>
            <person name="Singer S.W."/>
            <person name="VerBerkmoes N.C."/>
            <person name="Lefsrud M."/>
            <person name="Mueller R.S."/>
            <person name="Dick G.J."/>
            <person name="Sun C.L."/>
            <person name="Wheeler K.E."/>
            <person name="Zemla A."/>
            <person name="Baker B.J."/>
            <person name="Hauser L."/>
            <person name="Land M."/>
            <person name="Shah M.B."/>
            <person name="Thelen M.P."/>
            <person name="Hettich R.L."/>
            <person name="Banfield J.F."/>
        </authorList>
    </citation>
    <scope>NUCLEOTIDE SEQUENCE [LARGE SCALE GENOMIC DNA]</scope>
</reference>
<feature type="domain" description="RDD" evidence="7">
    <location>
        <begin position="2"/>
        <end position="138"/>
    </location>
</feature>
<proteinExistence type="predicted"/>
<name>C6HWD3_9BACT</name>
<dbReference type="InterPro" id="IPR051791">
    <property type="entry name" value="Pra-immunoreactive"/>
</dbReference>
<feature type="transmembrane region" description="Helical" evidence="6">
    <location>
        <begin position="102"/>
        <end position="124"/>
    </location>
</feature>
<gene>
    <name evidence="8" type="ORF">UBAL3_80420061</name>
</gene>